<dbReference type="Proteomes" id="UP000314294">
    <property type="component" value="Unassembled WGS sequence"/>
</dbReference>
<proteinExistence type="predicted"/>
<organism evidence="1 2">
    <name type="scientific">Liparis tanakae</name>
    <name type="common">Tanaka's snailfish</name>
    <dbReference type="NCBI Taxonomy" id="230148"/>
    <lineage>
        <taxon>Eukaryota</taxon>
        <taxon>Metazoa</taxon>
        <taxon>Chordata</taxon>
        <taxon>Craniata</taxon>
        <taxon>Vertebrata</taxon>
        <taxon>Euteleostomi</taxon>
        <taxon>Actinopterygii</taxon>
        <taxon>Neopterygii</taxon>
        <taxon>Teleostei</taxon>
        <taxon>Neoteleostei</taxon>
        <taxon>Acanthomorphata</taxon>
        <taxon>Eupercaria</taxon>
        <taxon>Perciformes</taxon>
        <taxon>Cottioidei</taxon>
        <taxon>Cottales</taxon>
        <taxon>Liparidae</taxon>
        <taxon>Liparis</taxon>
    </lineage>
</organism>
<sequence length="213" mass="23523">MDALFDRFHNFILALVRGEDGVCGCTCGSGGGSGLGLTLRRCRSLCLGSALTVLSTGALCRLLAGDWGDHLLSLRRLTEEQIEAQFASTGCRSRWRRREGRGLSHLVSMQPVHLLKVLLESVINSCINHGLRQDAIFRGICCCLQESSYVLYITKCCRIFEVKNCEIEIASALVFCTAMDTQRLQGRTCQATPSLEISLPDMPSVRFAMSEHF</sequence>
<dbReference type="AlphaFoldDB" id="A0A4Z2J5A4"/>
<dbReference type="OrthoDB" id="7171700at2759"/>
<gene>
    <name evidence="1" type="ORF">EYF80_004198</name>
</gene>
<evidence type="ECO:0000313" key="1">
    <source>
        <dbReference type="EMBL" id="TNN85565.1"/>
    </source>
</evidence>
<name>A0A4Z2J5A4_9TELE</name>
<protein>
    <submittedName>
        <fullName evidence="1">Uncharacterized protein</fullName>
    </submittedName>
</protein>
<evidence type="ECO:0000313" key="2">
    <source>
        <dbReference type="Proteomes" id="UP000314294"/>
    </source>
</evidence>
<dbReference type="EMBL" id="SRLO01000020">
    <property type="protein sequence ID" value="TNN85565.1"/>
    <property type="molecule type" value="Genomic_DNA"/>
</dbReference>
<keyword evidence="2" id="KW-1185">Reference proteome</keyword>
<dbReference type="InterPro" id="IPR027947">
    <property type="entry name" value="TMEM240"/>
</dbReference>
<accession>A0A4Z2J5A4</accession>
<comment type="caution">
    <text evidence="1">The sequence shown here is derived from an EMBL/GenBank/DDBJ whole genome shotgun (WGS) entry which is preliminary data.</text>
</comment>
<reference evidence="1 2" key="1">
    <citation type="submission" date="2019-03" db="EMBL/GenBank/DDBJ databases">
        <title>First draft genome of Liparis tanakae, snailfish: a comprehensive survey of snailfish specific genes.</title>
        <authorList>
            <person name="Kim W."/>
            <person name="Song I."/>
            <person name="Jeong J.-H."/>
            <person name="Kim D."/>
            <person name="Kim S."/>
            <person name="Ryu S."/>
            <person name="Song J.Y."/>
            <person name="Lee S.K."/>
        </authorList>
    </citation>
    <scope>NUCLEOTIDE SEQUENCE [LARGE SCALE GENOMIC DNA]</scope>
    <source>
        <tissue evidence="1">Muscle</tissue>
    </source>
</reference>
<dbReference type="Pfam" id="PF15207">
    <property type="entry name" value="TMEM240"/>
    <property type="match status" value="1"/>
</dbReference>